<comment type="caution">
    <text evidence="1">The sequence shown here is derived from an EMBL/GenBank/DDBJ whole genome shotgun (WGS) entry which is preliminary data.</text>
</comment>
<sequence length="80" mass="9008">MTAVIAELQDKVPSGKLKASLILQPRQQFVRDFARKNKGVVAGIDLFAASAEAWRNLPADEKEQYRRDYIAAKEKEIACM</sequence>
<evidence type="ECO:0000313" key="2">
    <source>
        <dbReference type="Proteomes" id="UP000324222"/>
    </source>
</evidence>
<reference evidence="1 2" key="1">
    <citation type="submission" date="2019-05" db="EMBL/GenBank/DDBJ databases">
        <title>Another draft genome of Portunus trituberculatus and its Hox gene families provides insights of decapod evolution.</title>
        <authorList>
            <person name="Jeong J.-H."/>
            <person name="Song I."/>
            <person name="Kim S."/>
            <person name="Choi T."/>
            <person name="Kim D."/>
            <person name="Ryu S."/>
            <person name="Kim W."/>
        </authorList>
    </citation>
    <scope>NUCLEOTIDE SEQUENCE [LARGE SCALE GENOMIC DNA]</scope>
    <source>
        <tissue evidence="1">Muscle</tissue>
    </source>
</reference>
<dbReference type="InterPro" id="IPR036910">
    <property type="entry name" value="HMG_box_dom_sf"/>
</dbReference>
<dbReference type="SUPFAM" id="SSF47095">
    <property type="entry name" value="HMG-box"/>
    <property type="match status" value="1"/>
</dbReference>
<dbReference type="AlphaFoldDB" id="A0A5B7II72"/>
<dbReference type="Proteomes" id="UP000324222">
    <property type="component" value="Unassembled WGS sequence"/>
</dbReference>
<gene>
    <name evidence="1" type="ORF">E2C01_079944</name>
</gene>
<dbReference type="OrthoDB" id="6381065at2759"/>
<proteinExistence type="predicted"/>
<keyword evidence="2" id="KW-1185">Reference proteome</keyword>
<dbReference type="EMBL" id="VSRR010067575">
    <property type="protein sequence ID" value="MPC85181.1"/>
    <property type="molecule type" value="Genomic_DNA"/>
</dbReference>
<dbReference type="GO" id="GO:0005634">
    <property type="term" value="C:nucleus"/>
    <property type="evidence" value="ECO:0007669"/>
    <property type="project" value="UniProtKB-ARBA"/>
</dbReference>
<organism evidence="1 2">
    <name type="scientific">Portunus trituberculatus</name>
    <name type="common">Swimming crab</name>
    <name type="synonym">Neptunus trituberculatus</name>
    <dbReference type="NCBI Taxonomy" id="210409"/>
    <lineage>
        <taxon>Eukaryota</taxon>
        <taxon>Metazoa</taxon>
        <taxon>Ecdysozoa</taxon>
        <taxon>Arthropoda</taxon>
        <taxon>Crustacea</taxon>
        <taxon>Multicrustacea</taxon>
        <taxon>Malacostraca</taxon>
        <taxon>Eumalacostraca</taxon>
        <taxon>Eucarida</taxon>
        <taxon>Decapoda</taxon>
        <taxon>Pleocyemata</taxon>
        <taxon>Brachyura</taxon>
        <taxon>Eubrachyura</taxon>
        <taxon>Portunoidea</taxon>
        <taxon>Portunidae</taxon>
        <taxon>Portuninae</taxon>
        <taxon>Portunus</taxon>
    </lineage>
</organism>
<accession>A0A5B7II72</accession>
<evidence type="ECO:0008006" key="3">
    <source>
        <dbReference type="Google" id="ProtNLM"/>
    </source>
</evidence>
<protein>
    <recommendedName>
        <fullName evidence="3">HMG box domain-containing protein</fullName>
    </recommendedName>
</protein>
<name>A0A5B7II72_PORTR</name>
<evidence type="ECO:0000313" key="1">
    <source>
        <dbReference type="EMBL" id="MPC85181.1"/>
    </source>
</evidence>
<dbReference type="Gene3D" id="1.10.30.10">
    <property type="entry name" value="High mobility group box domain"/>
    <property type="match status" value="1"/>
</dbReference>